<dbReference type="Pfam" id="PF04390">
    <property type="entry name" value="LptE"/>
    <property type="match status" value="1"/>
</dbReference>
<gene>
    <name evidence="1" type="ORF">SAMN04488567_2380</name>
</gene>
<dbReference type="GO" id="GO:0019867">
    <property type="term" value="C:outer membrane"/>
    <property type="evidence" value="ECO:0007669"/>
    <property type="project" value="InterPro"/>
</dbReference>
<keyword evidence="1" id="KW-0449">Lipoprotein</keyword>
<name>A0A1G7F133_9RHOB</name>
<dbReference type="AlphaFoldDB" id="A0A1G7F133"/>
<dbReference type="Proteomes" id="UP000198922">
    <property type="component" value="Unassembled WGS sequence"/>
</dbReference>
<dbReference type="InterPro" id="IPR007485">
    <property type="entry name" value="LPS_assembly_LptE"/>
</dbReference>
<organism evidence="1 2">
    <name type="scientific">Limimaricola pyoseonensis</name>
    <dbReference type="NCBI Taxonomy" id="521013"/>
    <lineage>
        <taxon>Bacteria</taxon>
        <taxon>Pseudomonadati</taxon>
        <taxon>Pseudomonadota</taxon>
        <taxon>Alphaproteobacteria</taxon>
        <taxon>Rhodobacterales</taxon>
        <taxon>Paracoccaceae</taxon>
        <taxon>Limimaricola</taxon>
    </lineage>
</organism>
<keyword evidence="2" id="KW-1185">Reference proteome</keyword>
<dbReference type="STRING" id="521013.SAMN04488567_2380"/>
<accession>A0A1G7F133</accession>
<protein>
    <submittedName>
        <fullName evidence="1">LPS-assembly lipoprotein</fullName>
    </submittedName>
</protein>
<dbReference type="EMBL" id="FNAT01000003">
    <property type="protein sequence ID" value="SDE69609.1"/>
    <property type="molecule type" value="Genomic_DNA"/>
</dbReference>
<dbReference type="Gene3D" id="3.30.160.150">
    <property type="entry name" value="Lipoprotein like domain"/>
    <property type="match status" value="1"/>
</dbReference>
<evidence type="ECO:0000313" key="1">
    <source>
        <dbReference type="EMBL" id="SDE69609.1"/>
    </source>
</evidence>
<dbReference type="RefSeq" id="WP_090112208.1">
    <property type="nucleotide sequence ID" value="NZ_FNAT01000003.1"/>
</dbReference>
<sequence length="162" mass="16708">MWWSEAPRRAVLLGALALGACGFAPAYGPGGAAGELRGAVTVEAPATFPGYALRERLLDRLGAPGTARYLLAVDPTETVEQAAISADGAVTRYRLLGRAPWRLEDAASGAEIASGVAEGFTGYSATLGTVASEAAEQDARDRLAVLLADRIVTRLIAAAPAR</sequence>
<reference evidence="2" key="1">
    <citation type="submission" date="2016-10" db="EMBL/GenBank/DDBJ databases">
        <authorList>
            <person name="Varghese N."/>
            <person name="Submissions S."/>
        </authorList>
    </citation>
    <scope>NUCLEOTIDE SEQUENCE [LARGE SCALE GENOMIC DNA]</scope>
    <source>
        <strain evidence="2">DSM 21424</strain>
    </source>
</reference>
<proteinExistence type="predicted"/>
<dbReference type="OrthoDB" id="7629596at2"/>
<evidence type="ECO:0000313" key="2">
    <source>
        <dbReference type="Proteomes" id="UP000198922"/>
    </source>
</evidence>
<dbReference type="GO" id="GO:0043165">
    <property type="term" value="P:Gram-negative-bacterium-type cell outer membrane assembly"/>
    <property type="evidence" value="ECO:0007669"/>
    <property type="project" value="InterPro"/>
</dbReference>